<proteinExistence type="predicted"/>
<dbReference type="Proteomes" id="UP000051672">
    <property type="component" value="Unassembled WGS sequence"/>
</dbReference>
<dbReference type="EMBL" id="AYZQ01000001">
    <property type="protein sequence ID" value="KRM73015.1"/>
    <property type="molecule type" value="Genomic_DNA"/>
</dbReference>
<dbReference type="Pfam" id="PF04860">
    <property type="entry name" value="Phage_portal"/>
    <property type="match status" value="1"/>
</dbReference>
<comment type="caution">
    <text evidence="2">The sequence shown here is derived from an EMBL/GenBank/DDBJ whole genome shotgun (WGS) entry which is preliminary data.</text>
</comment>
<name>A0A0R2B0Z5_9LACO</name>
<reference evidence="2 3" key="1">
    <citation type="journal article" date="2015" name="Genome Announc.">
        <title>Expanding the biotechnology potential of lactobacilli through comparative genomics of 213 strains and associated genera.</title>
        <authorList>
            <person name="Sun Z."/>
            <person name="Harris H.M."/>
            <person name="McCann A."/>
            <person name="Guo C."/>
            <person name="Argimon S."/>
            <person name="Zhang W."/>
            <person name="Yang X."/>
            <person name="Jeffery I.B."/>
            <person name="Cooney J.C."/>
            <person name="Kagawa T.F."/>
            <person name="Liu W."/>
            <person name="Song Y."/>
            <person name="Salvetti E."/>
            <person name="Wrobel A."/>
            <person name="Rasinkangas P."/>
            <person name="Parkhill J."/>
            <person name="Rea M.C."/>
            <person name="O'Sullivan O."/>
            <person name="Ritari J."/>
            <person name="Douillard F.P."/>
            <person name="Paul Ross R."/>
            <person name="Yang R."/>
            <person name="Briner A.E."/>
            <person name="Felis G.E."/>
            <person name="de Vos W.M."/>
            <person name="Barrangou R."/>
            <person name="Klaenhammer T.R."/>
            <person name="Caufield P.W."/>
            <person name="Cui Y."/>
            <person name="Zhang H."/>
            <person name="O'Toole P.W."/>
        </authorList>
    </citation>
    <scope>NUCLEOTIDE SEQUENCE [LARGE SCALE GENOMIC DNA]</scope>
    <source>
        <strain evidence="2 3">DSM 23927</strain>
    </source>
</reference>
<protein>
    <submittedName>
        <fullName evidence="2">Portal protein</fullName>
    </submittedName>
</protein>
<gene>
    <name evidence="2" type="ORF">FC34_GL000735</name>
</gene>
<feature type="region of interest" description="Disordered" evidence="1">
    <location>
        <begin position="382"/>
        <end position="404"/>
    </location>
</feature>
<keyword evidence="3" id="KW-1185">Reference proteome</keyword>
<evidence type="ECO:0000256" key="1">
    <source>
        <dbReference type="SAM" id="MobiDB-lite"/>
    </source>
</evidence>
<dbReference type="STRING" id="1423727.FC34_GL000735"/>
<dbReference type="PATRIC" id="fig|1423727.3.peg.738"/>
<dbReference type="OrthoDB" id="2243334at2"/>
<dbReference type="RefSeq" id="WP_157052216.1">
    <property type="nucleotide sequence ID" value="NZ_AYZQ01000001.1"/>
</dbReference>
<sequence>MSKKKKQQKRAAPALMNYVSSSAWTNTLATGYVRLSDNPDVRIAVDRIADLVSNMSIHLLQNTDKGDVRVHNGLERLIDVEPAHNMTRKAWITKIVRDLFLFGDGNSIAQIVVEPGSDYLSELRLLDMDHVSYQYDVIGKQVHTYYSGKELDDDKIVHFLINPNAHYPQVGTGYRRILSEILANLAQANKTKAEFMTGKNVPSLIVKVDADSEELSSAAGREEVRRKYLDTANANDPWIIPADMMDVTTVKPLTLEDIALNESVEIDKRTVAHMFGVPAFLLGVGEFNKDEYNNFVNTTIASIGQMIAQTLTKDILFDPSWYFAFSPRSLFSYDISELVSAGTQLMDRAAMDRNEMRGWVGMEPRDDMEDILMLENYLPTDKLGDQKKLNNPSTKGGDADDSKD</sequence>
<evidence type="ECO:0000313" key="2">
    <source>
        <dbReference type="EMBL" id="KRM73015.1"/>
    </source>
</evidence>
<accession>A0A0R2B0Z5</accession>
<dbReference type="NCBIfam" id="TIGR01537">
    <property type="entry name" value="portal_HK97"/>
    <property type="match status" value="1"/>
</dbReference>
<organism evidence="2 3">
    <name type="scientific">Lacticaseibacillus brantae DSM 23927</name>
    <dbReference type="NCBI Taxonomy" id="1423727"/>
    <lineage>
        <taxon>Bacteria</taxon>
        <taxon>Bacillati</taxon>
        <taxon>Bacillota</taxon>
        <taxon>Bacilli</taxon>
        <taxon>Lactobacillales</taxon>
        <taxon>Lactobacillaceae</taxon>
        <taxon>Lacticaseibacillus</taxon>
    </lineage>
</organism>
<evidence type="ECO:0000313" key="3">
    <source>
        <dbReference type="Proteomes" id="UP000051672"/>
    </source>
</evidence>
<dbReference type="InterPro" id="IPR006427">
    <property type="entry name" value="Portal_HK97"/>
</dbReference>
<dbReference type="InterPro" id="IPR006944">
    <property type="entry name" value="Phage/GTA_portal"/>
</dbReference>
<dbReference type="AlphaFoldDB" id="A0A0R2B0Z5"/>